<reference evidence="2 3" key="1">
    <citation type="journal article" date="2013" name="BMC Genomics">
        <title>High quality de novo sequencing and assembly of the Saccharomyces arboricolus genome.</title>
        <authorList>
            <person name="Liti G."/>
            <person name="Nguyen Ba A.N."/>
            <person name="Blythe M."/>
            <person name="Mueller C.A."/>
            <person name="Bergstroem A."/>
            <person name="Cubillos F.A."/>
            <person name="Dafhnis-Calas F."/>
            <person name="Khoshraftar S."/>
            <person name="Malla S."/>
            <person name="Mehta N."/>
            <person name="Siow C.C."/>
            <person name="Warringer J."/>
            <person name="Moses A.M."/>
            <person name="Louis E.J."/>
            <person name="Nieduszynski C.A."/>
        </authorList>
    </citation>
    <scope>NUCLEOTIDE SEQUENCE [LARGE SCALE GENOMIC DNA]</scope>
    <source>
        <strain evidence="3">H-6 / AS 2.3317 / CBS 10644</strain>
    </source>
</reference>
<dbReference type="EMBL" id="ALIE01000054">
    <property type="protein sequence ID" value="EJS44052.1"/>
    <property type="molecule type" value="Genomic_DNA"/>
</dbReference>
<dbReference type="OrthoDB" id="4066051at2759"/>
<feature type="compositionally biased region" description="Polar residues" evidence="1">
    <location>
        <begin position="16"/>
        <end position="33"/>
    </location>
</feature>
<feature type="region of interest" description="Disordered" evidence="1">
    <location>
        <begin position="1"/>
        <end position="90"/>
    </location>
</feature>
<dbReference type="InterPro" id="IPR014803">
    <property type="entry name" value="DNA_repair_Nse5/Nse6"/>
</dbReference>
<dbReference type="Pfam" id="PF08691">
    <property type="entry name" value="Nse5"/>
    <property type="match status" value="1"/>
</dbReference>
<dbReference type="HOGENOM" id="CLU_051886_0_0_1"/>
<gene>
    <name evidence="2" type="ORF">SU7_0863</name>
</gene>
<proteinExistence type="predicted"/>
<evidence type="ECO:0000313" key="3">
    <source>
        <dbReference type="Proteomes" id="UP000006968"/>
    </source>
</evidence>
<feature type="compositionally biased region" description="Acidic residues" evidence="1">
    <location>
        <begin position="61"/>
        <end position="77"/>
    </location>
</feature>
<comment type="caution">
    <text evidence="2">The sequence shown here is derived from an EMBL/GenBank/DDBJ whole genome shotgun (WGS) entry which is preliminary data.</text>
</comment>
<evidence type="ECO:0000313" key="2">
    <source>
        <dbReference type="EMBL" id="EJS44052.1"/>
    </source>
</evidence>
<accession>J8LPK5</accession>
<dbReference type="AlphaFoldDB" id="J8LPK5"/>
<keyword evidence="3" id="KW-1185">Reference proteome</keyword>
<organism evidence="2 3">
    <name type="scientific">Saccharomyces arboricola (strain H-6 / AS 2.3317 / CBS 10644)</name>
    <name type="common">Yeast</name>
    <dbReference type="NCBI Taxonomy" id="1160507"/>
    <lineage>
        <taxon>Eukaryota</taxon>
        <taxon>Fungi</taxon>
        <taxon>Dikarya</taxon>
        <taxon>Ascomycota</taxon>
        <taxon>Saccharomycotina</taxon>
        <taxon>Saccharomycetes</taxon>
        <taxon>Saccharomycetales</taxon>
        <taxon>Saccharomycetaceae</taxon>
        <taxon>Saccharomyces</taxon>
    </lineage>
</organism>
<evidence type="ECO:0000256" key="1">
    <source>
        <dbReference type="SAM" id="MobiDB-lite"/>
    </source>
</evidence>
<dbReference type="Proteomes" id="UP000006968">
    <property type="component" value="Chromosome V"/>
</dbReference>
<protein>
    <submittedName>
        <fullName evidence="2">Kre29p</fullName>
    </submittedName>
</protein>
<feature type="compositionally biased region" description="Acidic residues" evidence="1">
    <location>
        <begin position="38"/>
        <end position="50"/>
    </location>
</feature>
<sequence length="471" mass="54614">MGSVNSSPNKEYEVVQDSQISGFDSPLISNSAGSIFRDDDDVVDDDDDDDDKVRPNFISNTEDDSLDSDEDLSDLDGDLTLPSAEPNSIDDFDPILKRSILSKRRAPSNDVDGDEEISRTPKKLINFVPLKNFNLGQSFDTTITTKVTKLRNLNKEILDSPRESTNVVVTSTITAKSELQRNIKFVGNIPEVYLDLVTKETISDKYKDWYFISENCHYEELMDLEMKDMDYSFLYSNSACQDDVPDFIRSSFPSIANLLASFGVNQEKAKLLKIDYGKNENSKYDSLCTIFPVEKMLKFLMYYYSDDKEEREIFLRTFICLVLDRNVFNAMEMEYKICSKVLELFNEEYFINLYLEIVRKDDFFLHYRLLQIFPNLQILLLGRLFDEKEARSKTIRQSLINKFNELFDYKNYKNLLYFILTIYGSKLIPFGPESQVTEYFKDCILDVSNETTNDVEISILKGILNLFSKIR</sequence>
<name>J8LPK5_SACAR</name>